<proteinExistence type="predicted"/>
<reference evidence="1" key="1">
    <citation type="submission" date="2020-10" db="EMBL/GenBank/DDBJ databases">
        <authorList>
            <person name="Gilroy R."/>
        </authorList>
    </citation>
    <scope>NUCLEOTIDE SEQUENCE</scope>
    <source>
        <strain evidence="1">B1-16210</strain>
    </source>
</reference>
<dbReference type="EMBL" id="JADINE010000026">
    <property type="protein sequence ID" value="MBO8407186.1"/>
    <property type="molecule type" value="Genomic_DNA"/>
</dbReference>
<evidence type="ECO:0000313" key="2">
    <source>
        <dbReference type="Proteomes" id="UP000721442"/>
    </source>
</evidence>
<accession>A0A940DGG1</accession>
<dbReference type="Proteomes" id="UP000721442">
    <property type="component" value="Unassembled WGS sequence"/>
</dbReference>
<protein>
    <submittedName>
        <fullName evidence="1">Uncharacterized protein</fullName>
    </submittedName>
</protein>
<name>A0A940DGG1_9PROT</name>
<organism evidence="1 2">
    <name type="scientific">Candidatus Enterousia excrementavium</name>
    <dbReference type="NCBI Taxonomy" id="2840789"/>
    <lineage>
        <taxon>Bacteria</taxon>
        <taxon>Pseudomonadati</taxon>
        <taxon>Pseudomonadota</taxon>
        <taxon>Alphaproteobacteria</taxon>
        <taxon>Candidatus Enterousia</taxon>
    </lineage>
</organism>
<evidence type="ECO:0000313" key="1">
    <source>
        <dbReference type="EMBL" id="MBO8407186.1"/>
    </source>
</evidence>
<sequence>MQLTHESALRRLSELHMDDMPVVEIHPTPTQVDTNWFTEYKKLCHQFMKSLTDSAEELVFLNLSQNEFMALIMGHAMPQNLSIRFRVPLVWGGKLETDNLFLCQTFPHSHRLDEFILEQNGANTIWLPNPPKKVYVPIHETTGGDGGNATTDRLSQMAAQIGKNRSME</sequence>
<comment type="caution">
    <text evidence="1">The sequence shown here is derived from an EMBL/GenBank/DDBJ whole genome shotgun (WGS) entry which is preliminary data.</text>
</comment>
<gene>
    <name evidence="1" type="ORF">IAC77_01845</name>
</gene>
<dbReference type="AlphaFoldDB" id="A0A940DGG1"/>
<reference evidence="1" key="2">
    <citation type="journal article" date="2021" name="PeerJ">
        <title>Extensive microbial diversity within the chicken gut microbiome revealed by metagenomics and culture.</title>
        <authorList>
            <person name="Gilroy R."/>
            <person name="Ravi A."/>
            <person name="Getino M."/>
            <person name="Pursley I."/>
            <person name="Horton D.L."/>
            <person name="Alikhan N.F."/>
            <person name="Baker D."/>
            <person name="Gharbi K."/>
            <person name="Hall N."/>
            <person name="Watson M."/>
            <person name="Adriaenssens E.M."/>
            <person name="Foster-Nyarko E."/>
            <person name="Jarju S."/>
            <person name="Secka A."/>
            <person name="Antonio M."/>
            <person name="Oren A."/>
            <person name="Chaudhuri R.R."/>
            <person name="La Ragione R."/>
            <person name="Hildebrand F."/>
            <person name="Pallen M.J."/>
        </authorList>
    </citation>
    <scope>NUCLEOTIDE SEQUENCE</scope>
    <source>
        <strain evidence="1">B1-16210</strain>
    </source>
</reference>